<evidence type="ECO:0000313" key="15">
    <source>
        <dbReference type="Proteomes" id="UP000824071"/>
    </source>
</evidence>
<keyword evidence="4" id="KW-1003">Cell membrane</keyword>
<evidence type="ECO:0000256" key="6">
    <source>
        <dbReference type="ARBA" id="ARBA00022842"/>
    </source>
</evidence>
<dbReference type="FunFam" id="1.20.58.340:FF:000004">
    <property type="entry name" value="Magnesium transport protein CorA"/>
    <property type="match status" value="1"/>
</dbReference>
<evidence type="ECO:0000256" key="2">
    <source>
        <dbReference type="ARBA" id="ARBA00009765"/>
    </source>
</evidence>
<dbReference type="SUPFAM" id="SSF144083">
    <property type="entry name" value="Magnesium transport protein CorA, transmembrane region"/>
    <property type="match status" value="1"/>
</dbReference>
<dbReference type="EMBL" id="DVMW01000033">
    <property type="protein sequence ID" value="HIU36058.1"/>
    <property type="molecule type" value="Genomic_DNA"/>
</dbReference>
<dbReference type="SUPFAM" id="SSF143865">
    <property type="entry name" value="CorA soluble domain-like"/>
    <property type="match status" value="1"/>
</dbReference>
<dbReference type="Gene3D" id="1.20.58.340">
    <property type="entry name" value="Magnesium transport protein CorA, transmembrane region"/>
    <property type="match status" value="2"/>
</dbReference>
<reference evidence="14" key="1">
    <citation type="submission" date="2020-10" db="EMBL/GenBank/DDBJ databases">
        <authorList>
            <person name="Gilroy R."/>
        </authorList>
    </citation>
    <scope>NUCLEOTIDE SEQUENCE</scope>
    <source>
        <strain evidence="14">ChiGjej1B1-19959</strain>
    </source>
</reference>
<sequence length="300" mass="34586">MQYQLKPAFGPITDAPAPNTPWVEVLTRKEVQQRTDTTEVPFLERCLVHSHNCKAELLENCAAGTVLVPYKEHHGSEIAFAFWLTEEKLTFVDDSGQAVNLLEQFSKQPGLVSSPGTLLLEFLEFLIQEDAAFLQHLETQLDKLEEQLLKQKEPQRFENQLHRCRRTLLKLSAYYAQMDELGDTLASNRNGLFSKKLCRGFELFSRRAGQLHSQTASLREYSLQLHQIYQSKIDLKQNRVMQFLTVVTTVFLPLSLITGWYGMNFHNMPELDAPWAYPAVILVSLAILLAEILFFRRKKW</sequence>
<keyword evidence="7 13" id="KW-1133">Transmembrane helix</keyword>
<evidence type="ECO:0000256" key="4">
    <source>
        <dbReference type="ARBA" id="ARBA00022475"/>
    </source>
</evidence>
<dbReference type="GO" id="GO:0050897">
    <property type="term" value="F:cobalt ion binding"/>
    <property type="evidence" value="ECO:0007669"/>
    <property type="project" value="TreeGrafter"/>
</dbReference>
<evidence type="ECO:0000256" key="1">
    <source>
        <dbReference type="ARBA" id="ARBA00004651"/>
    </source>
</evidence>
<evidence type="ECO:0000256" key="5">
    <source>
        <dbReference type="ARBA" id="ARBA00022692"/>
    </source>
</evidence>
<dbReference type="GO" id="GO:0000287">
    <property type="term" value="F:magnesium ion binding"/>
    <property type="evidence" value="ECO:0007669"/>
    <property type="project" value="TreeGrafter"/>
</dbReference>
<evidence type="ECO:0000313" key="14">
    <source>
        <dbReference type="EMBL" id="HIU36058.1"/>
    </source>
</evidence>
<comment type="function">
    <text evidence="11">Mediates influx of magnesium ions. Alternates between open and closed states. Activated by low cytoplasmic Mg(2+) levels. Inactive when cytoplasmic Mg(2+) levels are high.</text>
</comment>
<keyword evidence="5 13" id="KW-0812">Transmembrane</keyword>
<dbReference type="CDD" id="cd12826">
    <property type="entry name" value="EcCorA_ZntB-like_u1"/>
    <property type="match status" value="1"/>
</dbReference>
<evidence type="ECO:0000256" key="8">
    <source>
        <dbReference type="ARBA" id="ARBA00023065"/>
    </source>
</evidence>
<dbReference type="GO" id="GO:0015095">
    <property type="term" value="F:magnesium ion transmembrane transporter activity"/>
    <property type="evidence" value="ECO:0007669"/>
    <property type="project" value="TreeGrafter"/>
</dbReference>
<comment type="catalytic activity">
    <reaction evidence="10">
        <text>Mg(2+)(in) = Mg(2+)(out)</text>
        <dbReference type="Rhea" id="RHEA:29827"/>
        <dbReference type="ChEBI" id="CHEBI:18420"/>
    </reaction>
</comment>
<evidence type="ECO:0000256" key="13">
    <source>
        <dbReference type="SAM" id="Phobius"/>
    </source>
</evidence>
<feature type="transmembrane region" description="Helical" evidence="13">
    <location>
        <begin position="275"/>
        <end position="295"/>
    </location>
</feature>
<dbReference type="GO" id="GO:0005886">
    <property type="term" value="C:plasma membrane"/>
    <property type="evidence" value="ECO:0007669"/>
    <property type="project" value="UniProtKB-SubCell"/>
</dbReference>
<comment type="caution">
    <text evidence="14">The sequence shown here is derived from an EMBL/GenBank/DDBJ whole genome shotgun (WGS) entry which is preliminary data.</text>
</comment>
<dbReference type="InterPro" id="IPR045861">
    <property type="entry name" value="CorA_cytoplasmic_dom"/>
</dbReference>
<evidence type="ECO:0000256" key="3">
    <source>
        <dbReference type="ARBA" id="ARBA00022448"/>
    </source>
</evidence>
<comment type="similarity">
    <text evidence="2">Belongs to the CorA metal ion transporter (MIT) (TC 1.A.35) family.</text>
</comment>
<proteinExistence type="inferred from homology"/>
<evidence type="ECO:0000256" key="7">
    <source>
        <dbReference type="ARBA" id="ARBA00022989"/>
    </source>
</evidence>
<dbReference type="PANTHER" id="PTHR46494:SF1">
    <property type="entry name" value="CORA FAMILY METAL ION TRANSPORTER (EUROFUNG)"/>
    <property type="match status" value="1"/>
</dbReference>
<comment type="subcellular location">
    <subcellularLocation>
        <location evidence="1">Cell membrane</location>
        <topology evidence="1">Multi-pass membrane protein</topology>
    </subcellularLocation>
</comment>
<evidence type="ECO:0000256" key="12">
    <source>
        <dbReference type="SAM" id="Coils"/>
    </source>
</evidence>
<evidence type="ECO:0000256" key="10">
    <source>
        <dbReference type="ARBA" id="ARBA00034269"/>
    </source>
</evidence>
<gene>
    <name evidence="14" type="ORF">IAC53_05570</name>
</gene>
<dbReference type="InterPro" id="IPR045863">
    <property type="entry name" value="CorA_TM1_TM2"/>
</dbReference>
<feature type="coiled-coil region" evidence="12">
    <location>
        <begin position="127"/>
        <end position="154"/>
    </location>
</feature>
<keyword evidence="12" id="KW-0175">Coiled coil</keyword>
<dbReference type="PANTHER" id="PTHR46494">
    <property type="entry name" value="CORA FAMILY METAL ION TRANSPORTER (EUROFUNG)"/>
    <property type="match status" value="1"/>
</dbReference>
<organism evidence="14 15">
    <name type="scientific">Candidatus Fimenecus excrementigallinarum</name>
    <dbReference type="NCBI Taxonomy" id="2840816"/>
    <lineage>
        <taxon>Bacteria</taxon>
        <taxon>Bacillati</taxon>
        <taxon>Bacillota</taxon>
        <taxon>Clostridia</taxon>
        <taxon>Candidatus Fimenecus</taxon>
    </lineage>
</organism>
<name>A0A9D1LD01_9FIRM</name>
<evidence type="ECO:0000256" key="9">
    <source>
        <dbReference type="ARBA" id="ARBA00023136"/>
    </source>
</evidence>
<dbReference type="Pfam" id="PF01544">
    <property type="entry name" value="CorA"/>
    <property type="match status" value="1"/>
</dbReference>
<dbReference type="InterPro" id="IPR002523">
    <property type="entry name" value="MgTranspt_CorA/ZnTranspt_ZntB"/>
</dbReference>
<protein>
    <submittedName>
        <fullName evidence="14">Magnesium and cobalt transporter CorA</fullName>
    </submittedName>
</protein>
<reference evidence="14" key="2">
    <citation type="journal article" date="2021" name="PeerJ">
        <title>Extensive microbial diversity within the chicken gut microbiome revealed by metagenomics and culture.</title>
        <authorList>
            <person name="Gilroy R."/>
            <person name="Ravi A."/>
            <person name="Getino M."/>
            <person name="Pursley I."/>
            <person name="Horton D.L."/>
            <person name="Alikhan N.F."/>
            <person name="Baker D."/>
            <person name="Gharbi K."/>
            <person name="Hall N."/>
            <person name="Watson M."/>
            <person name="Adriaenssens E.M."/>
            <person name="Foster-Nyarko E."/>
            <person name="Jarju S."/>
            <person name="Secka A."/>
            <person name="Antonio M."/>
            <person name="Oren A."/>
            <person name="Chaudhuri R.R."/>
            <person name="La Ragione R."/>
            <person name="Hildebrand F."/>
            <person name="Pallen M.J."/>
        </authorList>
    </citation>
    <scope>NUCLEOTIDE SEQUENCE</scope>
    <source>
        <strain evidence="14">ChiGjej1B1-19959</strain>
    </source>
</reference>
<feature type="transmembrane region" description="Helical" evidence="13">
    <location>
        <begin position="240"/>
        <end position="263"/>
    </location>
</feature>
<evidence type="ECO:0000256" key="11">
    <source>
        <dbReference type="ARBA" id="ARBA00045497"/>
    </source>
</evidence>
<keyword evidence="9 13" id="KW-0472">Membrane</keyword>
<keyword evidence="8" id="KW-0406">Ion transport</keyword>
<accession>A0A9D1LD01</accession>
<dbReference type="GO" id="GO:0015087">
    <property type="term" value="F:cobalt ion transmembrane transporter activity"/>
    <property type="evidence" value="ECO:0007669"/>
    <property type="project" value="TreeGrafter"/>
</dbReference>
<dbReference type="AlphaFoldDB" id="A0A9D1LD01"/>
<dbReference type="Proteomes" id="UP000824071">
    <property type="component" value="Unassembled WGS sequence"/>
</dbReference>
<keyword evidence="3" id="KW-0813">Transport</keyword>
<keyword evidence="6" id="KW-0460">Magnesium</keyword>